<feature type="transmembrane region" description="Helical" evidence="2">
    <location>
        <begin position="77"/>
        <end position="104"/>
    </location>
</feature>
<dbReference type="VEuPathDB" id="AmoebaDB:NAEGRDRAFT_70600"/>
<keyword evidence="2" id="KW-0812">Transmembrane</keyword>
<evidence type="ECO:0000259" key="5">
    <source>
        <dbReference type="PROSITE" id="PS50839"/>
    </source>
</evidence>
<dbReference type="Gene3D" id="3.30.450.20">
    <property type="entry name" value="PAS domain"/>
    <property type="match status" value="1"/>
</dbReference>
<feature type="domain" description="PAS" evidence="3">
    <location>
        <begin position="418"/>
        <end position="463"/>
    </location>
</feature>
<dbReference type="GeneID" id="8850770"/>
<dbReference type="InParanoid" id="D2VNS3"/>
<proteinExistence type="predicted"/>
<feature type="domain" description="RGS" evidence="4">
    <location>
        <begin position="587"/>
        <end position="697"/>
    </location>
</feature>
<gene>
    <name evidence="6" type="ORF">NAEGRDRAFT_70600</name>
</gene>
<dbReference type="KEGG" id="ngr:NAEGRDRAFT_70600"/>
<dbReference type="AlphaFoldDB" id="D2VNS3"/>
<feature type="compositionally biased region" description="Polar residues" evidence="1">
    <location>
        <begin position="1"/>
        <end position="18"/>
    </location>
</feature>
<dbReference type="EMBL" id="GG738885">
    <property type="protein sequence ID" value="EFC41463.1"/>
    <property type="molecule type" value="Genomic_DNA"/>
</dbReference>
<dbReference type="InterPro" id="IPR044926">
    <property type="entry name" value="RGS_subdomain_2"/>
</dbReference>
<dbReference type="PANTHER" id="PTHR10845">
    <property type="entry name" value="REGULATOR OF G PROTEIN SIGNALING"/>
    <property type="match status" value="1"/>
</dbReference>
<evidence type="ECO:0000259" key="4">
    <source>
        <dbReference type="PROSITE" id="PS50132"/>
    </source>
</evidence>
<dbReference type="InterPro" id="IPR006189">
    <property type="entry name" value="CHASE_dom"/>
</dbReference>
<evidence type="ECO:0000313" key="6">
    <source>
        <dbReference type="EMBL" id="EFC41463.1"/>
    </source>
</evidence>
<dbReference type="OMA" id="EFMIGHH"/>
<dbReference type="InterPro" id="IPR036305">
    <property type="entry name" value="RGS_sf"/>
</dbReference>
<dbReference type="InterPro" id="IPR016137">
    <property type="entry name" value="RGS"/>
</dbReference>
<dbReference type="InterPro" id="IPR000014">
    <property type="entry name" value="PAS"/>
</dbReference>
<reference evidence="6 7" key="1">
    <citation type="journal article" date="2010" name="Cell">
        <title>The genome of Naegleria gruberi illuminates early eukaryotic versatility.</title>
        <authorList>
            <person name="Fritz-Laylin L.K."/>
            <person name="Prochnik S.E."/>
            <person name="Ginger M.L."/>
            <person name="Dacks J.B."/>
            <person name="Carpenter M.L."/>
            <person name="Field M.C."/>
            <person name="Kuo A."/>
            <person name="Paredez A."/>
            <person name="Chapman J."/>
            <person name="Pham J."/>
            <person name="Shu S."/>
            <person name="Neupane R."/>
            <person name="Cipriano M."/>
            <person name="Mancuso J."/>
            <person name="Tu H."/>
            <person name="Salamov A."/>
            <person name="Lindquist E."/>
            <person name="Shapiro H."/>
            <person name="Lucas S."/>
            <person name="Grigoriev I.V."/>
            <person name="Cande W.Z."/>
            <person name="Fulton C."/>
            <person name="Rokhsar D.S."/>
            <person name="Dawson S.C."/>
        </authorList>
    </citation>
    <scope>NUCLEOTIDE SEQUENCE [LARGE SCALE GENOMIC DNA]</scope>
    <source>
        <strain evidence="6 7">NEG-M</strain>
    </source>
</reference>
<evidence type="ECO:0000256" key="1">
    <source>
        <dbReference type="SAM" id="MobiDB-lite"/>
    </source>
</evidence>
<dbReference type="SUPFAM" id="SSF48097">
    <property type="entry name" value="Regulator of G-protein signaling, RGS"/>
    <property type="match status" value="1"/>
</dbReference>
<dbReference type="PROSITE" id="PS50112">
    <property type="entry name" value="PAS"/>
    <property type="match status" value="1"/>
</dbReference>
<accession>D2VNS3</accession>
<dbReference type="Pfam" id="PF00615">
    <property type="entry name" value="RGS"/>
    <property type="match status" value="1"/>
</dbReference>
<keyword evidence="7" id="KW-1185">Reference proteome</keyword>
<keyword evidence="2" id="KW-0472">Membrane</keyword>
<dbReference type="PROSITE" id="PS50132">
    <property type="entry name" value="RGS"/>
    <property type="match status" value="1"/>
</dbReference>
<dbReference type="SMART" id="SM01079">
    <property type="entry name" value="CHASE"/>
    <property type="match status" value="1"/>
</dbReference>
<protein>
    <submittedName>
        <fullName evidence="6">Predicted protein</fullName>
    </submittedName>
</protein>
<organism evidence="7">
    <name type="scientific">Naegleria gruberi</name>
    <name type="common">Amoeba</name>
    <dbReference type="NCBI Taxonomy" id="5762"/>
    <lineage>
        <taxon>Eukaryota</taxon>
        <taxon>Discoba</taxon>
        <taxon>Heterolobosea</taxon>
        <taxon>Tetramitia</taxon>
        <taxon>Eutetramitia</taxon>
        <taxon>Vahlkampfiidae</taxon>
        <taxon>Naegleria</taxon>
    </lineage>
</organism>
<dbReference type="Proteomes" id="UP000006671">
    <property type="component" value="Unassembled WGS sequence"/>
</dbReference>
<feature type="domain" description="CHASE" evidence="5">
    <location>
        <begin position="185"/>
        <end position="277"/>
    </location>
</feature>
<dbReference type="CDD" id="cd07440">
    <property type="entry name" value="RGS"/>
    <property type="match status" value="1"/>
</dbReference>
<keyword evidence="2" id="KW-1133">Transmembrane helix</keyword>
<evidence type="ECO:0000313" key="7">
    <source>
        <dbReference type="Proteomes" id="UP000006671"/>
    </source>
</evidence>
<dbReference type="PANTHER" id="PTHR10845:SF192">
    <property type="entry name" value="DOUBLE HIT, ISOFORM B"/>
    <property type="match status" value="1"/>
</dbReference>
<dbReference type="GO" id="GO:0003824">
    <property type="term" value="F:catalytic activity"/>
    <property type="evidence" value="ECO:0007669"/>
    <property type="project" value="UniProtKB-ARBA"/>
</dbReference>
<name>D2VNS3_NAEGR</name>
<dbReference type="OrthoDB" id="196547at2759"/>
<feature type="region of interest" description="Disordered" evidence="1">
    <location>
        <begin position="1"/>
        <end position="60"/>
    </location>
</feature>
<dbReference type="RefSeq" id="XP_002674207.1">
    <property type="nucleotide sequence ID" value="XM_002674161.1"/>
</dbReference>
<evidence type="ECO:0000259" key="3">
    <source>
        <dbReference type="PROSITE" id="PS50112"/>
    </source>
</evidence>
<dbReference type="PROSITE" id="PS50839">
    <property type="entry name" value="CHASE"/>
    <property type="match status" value="1"/>
</dbReference>
<dbReference type="Gene3D" id="1.10.167.10">
    <property type="entry name" value="Regulator of G-protein Signalling 4, domain 2"/>
    <property type="match status" value="1"/>
</dbReference>
<feature type="transmembrane region" description="Helical" evidence="2">
    <location>
        <begin position="347"/>
        <end position="370"/>
    </location>
</feature>
<evidence type="ECO:0000256" key="2">
    <source>
        <dbReference type="SAM" id="Phobius"/>
    </source>
</evidence>
<sequence>MTFLTPTVDNSTTSTRKNSTLLTPPPTGTKSPSSTTHSATNPTNQDETRSAVSKAGGNSSIENGNIKKELYMKRKRITLLSSILGLIFAVLAVAVLSPIIVIVIHSLEKQRKDGYVERVKQIAITAELLIRKQVEVSFGSLQIMSQVAQEWNYSINLERFNNFASRLTKDFPELNTFEYALTDEFVLEYIYPLAGLEFMIGHHMGLNTPAHTTIIKEAVATKKTKIFGPINMINLDPNSVAVIAQNPIYYPNGTFFGLSVELFDFMKLFETIDLHTVLSGFQYQLFEYAQNQIFMQNLNGTKSGTIGTIGNPNVKYLTDSIERNMTVMNSNWKIILRPIDGWDTDSLLWLEVCIGIAVALVVFILVILGVNQLVQDYFRKKEYQYIQDSLEMKVKERTKDLASSHSQLLLLLDRISFEEQRTKKIMNSLEDSVITIDSSAMGKIIHSNNAFFKNFGYTDSDLIRNLSISTLLPKLNLSTIVTELKNQADLKVAETTANTKTGVSLNVKVSISMSQIYNQPSNNQQNSIGQPGIPTITITDEKEREMATIRECKLQTVYVILIHILDTIIHPTGFNEHYQLTNQITNEFLEFFTDIENRKKFKEFCSTERNDENICFLEDVEFYKSLGNIQERVTMQEEMYNKYLKANSPKQLNISKKQLETHSFKISRGLGEFELFDELERTVILTVSMDSFKRWQEKERRNEDHLNYL</sequence>